<evidence type="ECO:0000313" key="3">
    <source>
        <dbReference type="Proteomes" id="UP001523392"/>
    </source>
</evidence>
<feature type="region of interest" description="Disordered" evidence="1">
    <location>
        <begin position="681"/>
        <end position="719"/>
    </location>
</feature>
<feature type="region of interest" description="Disordered" evidence="1">
    <location>
        <begin position="746"/>
        <end position="771"/>
    </location>
</feature>
<organism evidence="2 3">
    <name type="scientific">Siccirubricoccus soli</name>
    <dbReference type="NCBI Taxonomy" id="2899147"/>
    <lineage>
        <taxon>Bacteria</taxon>
        <taxon>Pseudomonadati</taxon>
        <taxon>Pseudomonadota</taxon>
        <taxon>Alphaproteobacteria</taxon>
        <taxon>Acetobacterales</taxon>
        <taxon>Roseomonadaceae</taxon>
        <taxon>Siccirubricoccus</taxon>
    </lineage>
</organism>
<protein>
    <recommendedName>
        <fullName evidence="4">Phage tail tape measure protein domain-containing protein</fullName>
    </recommendedName>
</protein>
<dbReference type="RefSeq" id="WP_252951739.1">
    <property type="nucleotide sequence ID" value="NZ_JAFIRR010000016.1"/>
</dbReference>
<evidence type="ECO:0000313" key="2">
    <source>
        <dbReference type="EMBL" id="MCO6415131.1"/>
    </source>
</evidence>
<keyword evidence="3" id="KW-1185">Reference proteome</keyword>
<accession>A0ABT1CZQ1</accession>
<dbReference type="SUPFAM" id="SSF58104">
    <property type="entry name" value="Methyl-accepting chemotaxis protein (MCP) signaling domain"/>
    <property type="match status" value="1"/>
</dbReference>
<evidence type="ECO:0000256" key="1">
    <source>
        <dbReference type="SAM" id="MobiDB-lite"/>
    </source>
</evidence>
<dbReference type="Proteomes" id="UP001523392">
    <property type="component" value="Unassembled WGS sequence"/>
</dbReference>
<gene>
    <name evidence="2" type="ORF">JYK14_02930</name>
</gene>
<comment type="caution">
    <text evidence="2">The sequence shown here is derived from an EMBL/GenBank/DDBJ whole genome shotgun (WGS) entry which is preliminary data.</text>
</comment>
<sequence length="771" mass="80567">MSGSASYTVFARLQITGNAHAVLRQLGRELTSLNARITAVERNAQKLVGTLGQLGTSSGMLGRVTGSLGQVRSATQGVSSATQGATRAINSQTAAMQRNLAAARQITTAAQQAAAAMQRLSAVPPPPRLPAPSRAGAGGGGSSGAAEGGRVFRRPSLFEAYYGARAALSGPMAALEAGGGEQQAETMMTARGMSAEERQRVMGAARTMVREVPGSSVTDAVGAVMEARSAIGGSNTEGALQLAPHLLRAARLSATVTDRSTAEGLRPIARSLAIRGSFTDETGRLNIEQGAREIRELENAIIAFSTSQGEGVDPNEWQNFFKQAGTAGRRMSIQSVVGPMGSLIQEVGGMRAGTMATAFNDQVVSGVMSQEREGKWREAGLLVRPGQERRAAAQDEATLQRLVSEGKLSPEEANTARERARTAPQGERAIGRGLATVRPDLWMQEVFAERARAKGRTTEDAMLDWWDELGSRATGRRFGMSMLQTREVQGDIGLVDAPRRMRAAGQDPTAIILSQGYANSLANLQSGFTNLLTALGNAPSVIGLLNDTAKSFNDLAELVRDNPSFMEGVVVELRRLLSDARVVAEGLGEVVGRVAGFIRFLRGEPIPAVPGAPGAAPGGPNQPPGPLGGSILGRAAPGGSIMRQTVPGRALELGRTGAEAAGEAAGAVRRFLNRGIRVRPMEQGPEAAPPSWGGPQPRRSPTPTASGASPAAFNPMPPRGDVVLRTQINLDGRVLGEAVTRHQARLLSGPPVAAPRPDPRRAPFIPGGATT</sequence>
<proteinExistence type="predicted"/>
<reference evidence="2 3" key="1">
    <citation type="submission" date="2021-12" db="EMBL/GenBank/DDBJ databases">
        <title>Siccirubricoccus leaddurans sp. nov., a high concentration Zn2+ tolerance bacterium.</title>
        <authorList>
            <person name="Cao Y."/>
        </authorList>
    </citation>
    <scope>NUCLEOTIDE SEQUENCE [LARGE SCALE GENOMIC DNA]</scope>
    <source>
        <strain evidence="2 3">KC 17139</strain>
    </source>
</reference>
<evidence type="ECO:0008006" key="4">
    <source>
        <dbReference type="Google" id="ProtNLM"/>
    </source>
</evidence>
<name>A0ABT1CZQ1_9PROT</name>
<feature type="compositionally biased region" description="Gly residues" evidence="1">
    <location>
        <begin position="136"/>
        <end position="147"/>
    </location>
</feature>
<feature type="region of interest" description="Disordered" evidence="1">
    <location>
        <begin position="117"/>
        <end position="149"/>
    </location>
</feature>
<feature type="compositionally biased region" description="Low complexity" evidence="1">
    <location>
        <begin position="701"/>
        <end position="712"/>
    </location>
</feature>
<dbReference type="EMBL" id="JAFIRR010000016">
    <property type="protein sequence ID" value="MCO6415131.1"/>
    <property type="molecule type" value="Genomic_DNA"/>
</dbReference>
<feature type="region of interest" description="Disordered" evidence="1">
    <location>
        <begin position="611"/>
        <end position="639"/>
    </location>
</feature>